<organism evidence="2 3">
    <name type="scientific">Cannabis sativa</name>
    <name type="common">Hemp</name>
    <name type="synonym">Marijuana</name>
    <dbReference type="NCBI Taxonomy" id="3483"/>
    <lineage>
        <taxon>Eukaryota</taxon>
        <taxon>Viridiplantae</taxon>
        <taxon>Streptophyta</taxon>
        <taxon>Embryophyta</taxon>
        <taxon>Tracheophyta</taxon>
        <taxon>Spermatophyta</taxon>
        <taxon>Magnoliopsida</taxon>
        <taxon>eudicotyledons</taxon>
        <taxon>Gunneridae</taxon>
        <taxon>Pentapetalae</taxon>
        <taxon>rosids</taxon>
        <taxon>fabids</taxon>
        <taxon>Rosales</taxon>
        <taxon>Cannabaceae</taxon>
        <taxon>Cannabis</taxon>
    </lineage>
</organism>
<dbReference type="InterPro" id="IPR000477">
    <property type="entry name" value="RT_dom"/>
</dbReference>
<dbReference type="InterPro" id="IPR026960">
    <property type="entry name" value="RVT-Znf"/>
</dbReference>
<dbReference type="OMA" id="IETESHH"/>
<dbReference type="PROSITE" id="PS50878">
    <property type="entry name" value="RT_POL"/>
    <property type="match status" value="1"/>
</dbReference>
<dbReference type="Gramene" id="evm.model.05.1247">
    <property type="protein sequence ID" value="cds.evm.model.05.1247"/>
    <property type="gene ID" value="evm.TU.05.1247"/>
</dbReference>
<proteinExistence type="predicted"/>
<dbReference type="PANTHER" id="PTHR33116">
    <property type="entry name" value="REVERSE TRANSCRIPTASE ZINC-BINDING DOMAIN-CONTAINING PROTEIN-RELATED-RELATED"/>
    <property type="match status" value="1"/>
</dbReference>
<dbReference type="EnsemblPlants" id="evm.model.05.1247">
    <property type="protein sequence ID" value="cds.evm.model.05.1247"/>
    <property type="gene ID" value="evm.TU.05.1247"/>
</dbReference>
<keyword evidence="3" id="KW-1185">Reference proteome</keyword>
<reference evidence="2" key="1">
    <citation type="submission" date="2018-11" db="EMBL/GenBank/DDBJ databases">
        <authorList>
            <person name="Grassa J C."/>
        </authorList>
    </citation>
    <scope>NUCLEOTIDE SEQUENCE [LARGE SCALE GENOMIC DNA]</scope>
</reference>
<name>A0A803PKK3_CANSA</name>
<accession>A0A803PKK3</accession>
<reference evidence="2" key="2">
    <citation type="submission" date="2021-03" db="UniProtKB">
        <authorList>
            <consortium name="EnsemblPlants"/>
        </authorList>
    </citation>
    <scope>IDENTIFICATION</scope>
</reference>
<dbReference type="EMBL" id="UZAU01000512">
    <property type="status" value="NOT_ANNOTATED_CDS"/>
    <property type="molecule type" value="Genomic_DNA"/>
</dbReference>
<evidence type="ECO:0000259" key="1">
    <source>
        <dbReference type="PROSITE" id="PS50878"/>
    </source>
</evidence>
<protein>
    <recommendedName>
        <fullName evidence="1">Reverse transcriptase domain-containing protein</fullName>
    </recommendedName>
</protein>
<dbReference type="Pfam" id="PF13966">
    <property type="entry name" value="zf-RVT"/>
    <property type="match status" value="1"/>
</dbReference>
<evidence type="ECO:0000313" key="3">
    <source>
        <dbReference type="Proteomes" id="UP000596661"/>
    </source>
</evidence>
<dbReference type="InterPro" id="IPR043502">
    <property type="entry name" value="DNA/RNA_pol_sf"/>
</dbReference>
<dbReference type="AlphaFoldDB" id="A0A803PKK3"/>
<dbReference type="Pfam" id="PF00078">
    <property type="entry name" value="RVT_1"/>
    <property type="match status" value="1"/>
</dbReference>
<sequence length="241" mass="27382">MVSYCFLAKFVKWIMNCVRNTSYSLLLNGRIQGSFKGEQGLSQGDPISPLLFVPIMEYLCRRIQQASREKDFQYHPLCKKMKLTNLCFADDLVIFCKGNDGSLSAIKVMLDEFSKNSGLSINFAKSQVYFGGVSLPIPLAQKINLSTGGEKFNVSRLYRSVLLQDEFSAAGEIWSRLNVPKHAFQLWQAAQSKLLKRDMLCRLYIPIPNNNCVVCDIETESHHHIFFGCIFSKQVLSLLFN</sequence>
<dbReference type="PANTHER" id="PTHR33116:SF78">
    <property type="entry name" value="OS12G0587133 PROTEIN"/>
    <property type="match status" value="1"/>
</dbReference>
<feature type="domain" description="Reverse transcriptase" evidence="1">
    <location>
        <begin position="1"/>
        <end position="163"/>
    </location>
</feature>
<dbReference type="SUPFAM" id="SSF56672">
    <property type="entry name" value="DNA/RNA polymerases"/>
    <property type="match status" value="1"/>
</dbReference>
<dbReference type="Proteomes" id="UP000596661">
    <property type="component" value="Chromosome 5"/>
</dbReference>
<evidence type="ECO:0000313" key="2">
    <source>
        <dbReference type="EnsemblPlants" id="cds.evm.model.05.1247"/>
    </source>
</evidence>